<comment type="subcellular location">
    <subcellularLocation>
        <location evidence="1">Midbody</location>
    </subcellularLocation>
</comment>
<keyword evidence="4 12" id="KW-0547">Nucleotide-binding</keyword>
<feature type="cross-link" description="Glycyl lysine isopeptide (Lys-Gly) (interchain with G-Cter in SUMO2)" evidence="13">
    <location>
        <position position="109"/>
    </location>
</feature>
<dbReference type="PIRSF" id="PIRSF000654">
    <property type="entry name" value="Integrin-linked_kinase"/>
    <property type="match status" value="1"/>
</dbReference>
<evidence type="ECO:0000256" key="11">
    <source>
        <dbReference type="PIRSR" id="PIRSR630616-1"/>
    </source>
</evidence>
<evidence type="ECO:0000256" key="3">
    <source>
        <dbReference type="ARBA" id="ARBA00022679"/>
    </source>
</evidence>
<evidence type="ECO:0000256" key="12">
    <source>
        <dbReference type="PIRSR" id="PIRSR630616-2"/>
    </source>
</evidence>
<evidence type="ECO:0000256" key="13">
    <source>
        <dbReference type="PIRSR" id="PIRSR630616-3"/>
    </source>
</evidence>
<gene>
    <name evidence="16" type="ORF">GPUH_LOCUS331</name>
</gene>
<dbReference type="GO" id="GO:0030496">
    <property type="term" value="C:midbody"/>
    <property type="evidence" value="ECO:0007669"/>
    <property type="project" value="UniProtKB-SubCell"/>
</dbReference>
<dbReference type="FunFam" id="3.30.200.20:FF:000042">
    <property type="entry name" value="Aurora kinase A"/>
    <property type="match status" value="1"/>
</dbReference>
<dbReference type="Pfam" id="PF00069">
    <property type="entry name" value="Pkinase"/>
    <property type="match status" value="1"/>
</dbReference>
<sequence>MARVKTVNFIVALKVLFKSQLVRIHMEQQLRREIENHAYLRHPNILRMYNYFYDEKCVYLILEYAAGGELYKKLQERGHFDDEQTAKLIYQMADALKYCHKKVIHRDLKPENLLLGYWGELKIADFGWSVHEPTSKRSTLCGTLDYLPPEMVQGWLHDENVDLWSLGVLCYELLVGKLPFERKEIRDTYALIKEVNYKFPESISEGARDLISKLLVKEPANRLSLQNVMEHPWICQHVDTTSNQTSSSVA</sequence>
<dbReference type="EC" id="2.7.11.1" evidence="14"/>
<dbReference type="InterPro" id="IPR030616">
    <property type="entry name" value="Aur-like"/>
</dbReference>
<dbReference type="InterPro" id="IPR008271">
    <property type="entry name" value="Ser/Thr_kinase_AS"/>
</dbReference>
<dbReference type="GO" id="GO:0006325">
    <property type="term" value="P:chromatin organization"/>
    <property type="evidence" value="ECO:0007669"/>
    <property type="project" value="UniProtKB-KW"/>
</dbReference>
<evidence type="ECO:0000256" key="8">
    <source>
        <dbReference type="ARBA" id="ARBA00023254"/>
    </source>
</evidence>
<keyword evidence="17" id="KW-1185">Reference proteome</keyword>
<comment type="catalytic activity">
    <reaction evidence="10 14">
        <text>L-seryl-[protein] + ATP = O-phospho-L-seryl-[protein] + ADP + H(+)</text>
        <dbReference type="Rhea" id="RHEA:17989"/>
        <dbReference type="Rhea" id="RHEA-COMP:9863"/>
        <dbReference type="Rhea" id="RHEA-COMP:11604"/>
        <dbReference type="ChEBI" id="CHEBI:15378"/>
        <dbReference type="ChEBI" id="CHEBI:29999"/>
        <dbReference type="ChEBI" id="CHEBI:30616"/>
        <dbReference type="ChEBI" id="CHEBI:83421"/>
        <dbReference type="ChEBI" id="CHEBI:456216"/>
        <dbReference type="EC" id="2.7.11.1"/>
    </reaction>
</comment>
<comment type="catalytic activity">
    <reaction evidence="9 14">
        <text>L-threonyl-[protein] + ATP = O-phospho-L-threonyl-[protein] + ADP + H(+)</text>
        <dbReference type="Rhea" id="RHEA:46608"/>
        <dbReference type="Rhea" id="RHEA-COMP:11060"/>
        <dbReference type="Rhea" id="RHEA-COMP:11605"/>
        <dbReference type="ChEBI" id="CHEBI:15378"/>
        <dbReference type="ChEBI" id="CHEBI:30013"/>
        <dbReference type="ChEBI" id="CHEBI:30616"/>
        <dbReference type="ChEBI" id="CHEBI:61977"/>
        <dbReference type="ChEBI" id="CHEBI:456216"/>
        <dbReference type="EC" id="2.7.11.1"/>
    </reaction>
</comment>
<dbReference type="Proteomes" id="UP000271098">
    <property type="component" value="Unassembled WGS sequence"/>
</dbReference>
<dbReference type="Gene3D" id="1.10.510.10">
    <property type="entry name" value="Transferase(Phosphotransferase) domain 1"/>
    <property type="match status" value="1"/>
</dbReference>
<keyword evidence="2 14" id="KW-0723">Serine/threonine-protein kinase</keyword>
<keyword evidence="6 12" id="KW-0067">ATP-binding</keyword>
<dbReference type="CDD" id="cd14007">
    <property type="entry name" value="STKc_Aurora"/>
    <property type="match status" value="1"/>
</dbReference>
<keyword evidence="7" id="KW-0156">Chromatin regulator</keyword>
<feature type="binding site" evidence="12">
    <location>
        <position position="125"/>
    </location>
    <ligand>
        <name>ATP</name>
        <dbReference type="ChEBI" id="CHEBI:30616"/>
    </ligand>
</feature>
<dbReference type="GO" id="GO:0032506">
    <property type="term" value="P:cytokinetic process"/>
    <property type="evidence" value="ECO:0007669"/>
    <property type="project" value="UniProtKB-ARBA"/>
</dbReference>
<feature type="domain" description="Protein kinase" evidence="15">
    <location>
        <begin position="1"/>
        <end position="234"/>
    </location>
</feature>
<feature type="binding site" evidence="12">
    <location>
        <begin position="63"/>
        <end position="65"/>
    </location>
    <ligand>
        <name>ATP</name>
        <dbReference type="ChEBI" id="CHEBI:30616"/>
    </ligand>
</feature>
<dbReference type="InterPro" id="IPR011009">
    <property type="entry name" value="Kinase-like_dom_sf"/>
</dbReference>
<feature type="active site" description="Proton acceptor" evidence="11">
    <location>
        <position position="107"/>
    </location>
</feature>
<reference evidence="16 17" key="1">
    <citation type="submission" date="2018-11" db="EMBL/GenBank/DDBJ databases">
        <authorList>
            <consortium name="Pathogen Informatics"/>
        </authorList>
    </citation>
    <scope>NUCLEOTIDE SEQUENCE [LARGE SCALE GENOMIC DNA]</scope>
</reference>
<proteinExistence type="inferred from homology"/>
<dbReference type="AlphaFoldDB" id="A0A3P6P8T8"/>
<evidence type="ECO:0000313" key="17">
    <source>
        <dbReference type="Proteomes" id="UP000271098"/>
    </source>
</evidence>
<keyword evidence="5 14" id="KW-0418">Kinase</keyword>
<dbReference type="PROSITE" id="PS50011">
    <property type="entry name" value="PROTEIN_KINASE_DOM"/>
    <property type="match status" value="1"/>
</dbReference>
<evidence type="ECO:0000256" key="10">
    <source>
        <dbReference type="ARBA" id="ARBA00048679"/>
    </source>
</evidence>
<dbReference type="GO" id="GO:0051321">
    <property type="term" value="P:meiotic cell cycle"/>
    <property type="evidence" value="ECO:0007669"/>
    <property type="project" value="UniProtKB-KW"/>
</dbReference>
<evidence type="ECO:0000256" key="7">
    <source>
        <dbReference type="ARBA" id="ARBA00022853"/>
    </source>
</evidence>
<feature type="binding site" evidence="12">
    <location>
        <position position="14"/>
    </location>
    <ligand>
        <name>ATP</name>
        <dbReference type="ChEBI" id="CHEBI:30616"/>
    </ligand>
</feature>
<evidence type="ECO:0000313" key="16">
    <source>
        <dbReference type="EMBL" id="VDK27880.1"/>
    </source>
</evidence>
<dbReference type="GO" id="GO:0000070">
    <property type="term" value="P:mitotic sister chromatid segregation"/>
    <property type="evidence" value="ECO:0007669"/>
    <property type="project" value="UniProtKB-ARBA"/>
</dbReference>
<dbReference type="PANTHER" id="PTHR24350">
    <property type="entry name" value="SERINE/THREONINE-PROTEIN KINASE IAL-RELATED"/>
    <property type="match status" value="1"/>
</dbReference>
<organism evidence="16 17">
    <name type="scientific">Gongylonema pulchrum</name>
    <dbReference type="NCBI Taxonomy" id="637853"/>
    <lineage>
        <taxon>Eukaryota</taxon>
        <taxon>Metazoa</taxon>
        <taxon>Ecdysozoa</taxon>
        <taxon>Nematoda</taxon>
        <taxon>Chromadorea</taxon>
        <taxon>Rhabditida</taxon>
        <taxon>Spirurina</taxon>
        <taxon>Spiruromorpha</taxon>
        <taxon>Spiruroidea</taxon>
        <taxon>Gongylonematidae</taxon>
        <taxon>Gongylonema</taxon>
    </lineage>
</organism>
<evidence type="ECO:0000256" key="6">
    <source>
        <dbReference type="ARBA" id="ARBA00022840"/>
    </source>
</evidence>
<keyword evidence="8" id="KW-0469">Meiosis</keyword>
<dbReference type="SMART" id="SM00220">
    <property type="entry name" value="S_TKc"/>
    <property type="match status" value="1"/>
</dbReference>
<evidence type="ECO:0000256" key="1">
    <source>
        <dbReference type="ARBA" id="ARBA00004214"/>
    </source>
</evidence>
<evidence type="ECO:0000259" key="15">
    <source>
        <dbReference type="PROSITE" id="PS50011"/>
    </source>
</evidence>
<dbReference type="PROSITE" id="PS00108">
    <property type="entry name" value="PROTEIN_KINASE_ST"/>
    <property type="match status" value="1"/>
</dbReference>
<feature type="binding site" evidence="12">
    <location>
        <begin position="111"/>
        <end position="112"/>
    </location>
    <ligand>
        <name>ATP</name>
        <dbReference type="ChEBI" id="CHEBI:30616"/>
    </ligand>
</feature>
<protein>
    <recommendedName>
        <fullName evidence="14">Aurora kinase</fullName>
        <ecNumber evidence="14">2.7.11.1</ecNumber>
    </recommendedName>
</protein>
<evidence type="ECO:0000256" key="4">
    <source>
        <dbReference type="ARBA" id="ARBA00022741"/>
    </source>
</evidence>
<dbReference type="InterPro" id="IPR000719">
    <property type="entry name" value="Prot_kinase_dom"/>
</dbReference>
<name>A0A3P6P8T8_9BILA</name>
<evidence type="ECO:0000256" key="9">
    <source>
        <dbReference type="ARBA" id="ARBA00047899"/>
    </source>
</evidence>
<dbReference type="FunFam" id="1.10.510.10:FF:000235">
    <property type="entry name" value="Serine/threonine-protein kinase ark1"/>
    <property type="match status" value="1"/>
</dbReference>
<accession>A0A3P6P8T8</accession>
<dbReference type="GO" id="GO:0030261">
    <property type="term" value="P:chromosome condensation"/>
    <property type="evidence" value="ECO:0007669"/>
    <property type="project" value="UniProtKB-ARBA"/>
</dbReference>
<dbReference type="EMBL" id="UYRT01000271">
    <property type="protein sequence ID" value="VDK27880.1"/>
    <property type="molecule type" value="Genomic_DNA"/>
</dbReference>
<dbReference type="OrthoDB" id="377346at2759"/>
<keyword evidence="3 14" id="KW-0808">Transferase</keyword>
<dbReference type="GO" id="GO:0004674">
    <property type="term" value="F:protein serine/threonine kinase activity"/>
    <property type="evidence" value="ECO:0007669"/>
    <property type="project" value="UniProtKB-KW"/>
</dbReference>
<dbReference type="GO" id="GO:0005524">
    <property type="term" value="F:ATP binding"/>
    <property type="evidence" value="ECO:0007669"/>
    <property type="project" value="UniProtKB-UniRule"/>
</dbReference>
<evidence type="ECO:0000256" key="2">
    <source>
        <dbReference type="ARBA" id="ARBA00022527"/>
    </source>
</evidence>
<dbReference type="SUPFAM" id="SSF56112">
    <property type="entry name" value="Protein kinase-like (PK-like)"/>
    <property type="match status" value="1"/>
</dbReference>
<comment type="similarity">
    <text evidence="14">Belongs to the protein kinase superfamily. Ser/Thr protein kinase family. Aurora subfamily.</text>
</comment>
<evidence type="ECO:0000256" key="5">
    <source>
        <dbReference type="ARBA" id="ARBA00022777"/>
    </source>
</evidence>
<evidence type="ECO:0000256" key="14">
    <source>
        <dbReference type="RuleBase" id="RU367134"/>
    </source>
</evidence>